<name>A0A238C3K2_9BILA</name>
<protein>
    <submittedName>
        <fullName evidence="3">Uncharacterized protein</fullName>
    </submittedName>
</protein>
<dbReference type="Pfam" id="PF15305">
    <property type="entry name" value="IFT43"/>
    <property type="match status" value="1"/>
</dbReference>
<proteinExistence type="inferred from homology"/>
<keyword evidence="2" id="KW-0970">Cilium biogenesis/degradation</keyword>
<reference evidence="3 4" key="1">
    <citation type="submission" date="2015-12" db="EMBL/GenBank/DDBJ databases">
        <title>Draft genome of the nematode, Onchocerca flexuosa.</title>
        <authorList>
            <person name="Mitreva M."/>
        </authorList>
    </citation>
    <scope>NUCLEOTIDE SEQUENCE [LARGE SCALE GENOMIC DNA]</scope>
    <source>
        <strain evidence="3">Red Deer</strain>
    </source>
</reference>
<dbReference type="PANTHER" id="PTHR33724">
    <property type="entry name" value="INTRAFLAGELLAR TRANSPORT PROTEIN 43 HOMOLOG"/>
    <property type="match status" value="1"/>
</dbReference>
<evidence type="ECO:0000313" key="3">
    <source>
        <dbReference type="EMBL" id="OZC12041.1"/>
    </source>
</evidence>
<dbReference type="AlphaFoldDB" id="A0A238C3K2"/>
<dbReference type="PANTHER" id="PTHR33724:SF1">
    <property type="entry name" value="INTRAFLAGELLAR TRANSPORT PROTEIN 43 HOMOLOG"/>
    <property type="match status" value="1"/>
</dbReference>
<sequence>FINDIIQLRTFEEQFHPTYFIKIEWKKKKLNEIMDINVGIDSKPRTRRGRRRFTDRLVTLASDHNDDINDLTDPNITLNVRVKERGNNDTRKGPVGSIFKDTPAIAIKGLFRKEPSHELKDTIKRPLTGLFRTPISRVNSKHRSKNENKTEADIFVSETSNHRNEHIVSQSRKMRFFEGVLHDVANAPNLNVNQISTTSQLDFTNSKNISLAKLDDIDLSLLSRFLCLEEEVNDEKISWTWDYLFANISTEMRDEWAQDEEHDDGDYEDKNLIK</sequence>
<dbReference type="InterPro" id="IPR029302">
    <property type="entry name" value="IFT43"/>
</dbReference>
<dbReference type="EMBL" id="KZ269979">
    <property type="protein sequence ID" value="OZC12041.1"/>
    <property type="molecule type" value="Genomic_DNA"/>
</dbReference>
<dbReference type="Proteomes" id="UP000242913">
    <property type="component" value="Unassembled WGS sequence"/>
</dbReference>
<dbReference type="GO" id="GO:0035721">
    <property type="term" value="P:intraciliary retrograde transport"/>
    <property type="evidence" value="ECO:0007669"/>
    <property type="project" value="TreeGrafter"/>
</dbReference>
<organism evidence="3 4">
    <name type="scientific">Onchocerca flexuosa</name>
    <dbReference type="NCBI Taxonomy" id="387005"/>
    <lineage>
        <taxon>Eukaryota</taxon>
        <taxon>Metazoa</taxon>
        <taxon>Ecdysozoa</taxon>
        <taxon>Nematoda</taxon>
        <taxon>Chromadorea</taxon>
        <taxon>Rhabditida</taxon>
        <taxon>Spirurina</taxon>
        <taxon>Spiruromorpha</taxon>
        <taxon>Filarioidea</taxon>
        <taxon>Onchocercidae</taxon>
        <taxon>Onchocerca</taxon>
    </lineage>
</organism>
<evidence type="ECO:0000256" key="1">
    <source>
        <dbReference type="ARBA" id="ARBA00007563"/>
    </source>
</evidence>
<comment type="similarity">
    <text evidence="1">Belongs to the IFT43 family.</text>
</comment>
<evidence type="ECO:0000256" key="2">
    <source>
        <dbReference type="ARBA" id="ARBA00022794"/>
    </source>
</evidence>
<dbReference type="GO" id="GO:0030991">
    <property type="term" value="C:intraciliary transport particle A"/>
    <property type="evidence" value="ECO:0007669"/>
    <property type="project" value="InterPro"/>
</dbReference>
<evidence type="ECO:0000313" key="4">
    <source>
        <dbReference type="Proteomes" id="UP000242913"/>
    </source>
</evidence>
<gene>
    <name evidence="3" type="ORF">X798_01222</name>
</gene>
<dbReference type="GO" id="GO:0005929">
    <property type="term" value="C:cilium"/>
    <property type="evidence" value="ECO:0007669"/>
    <property type="project" value="TreeGrafter"/>
</dbReference>
<feature type="non-terminal residue" evidence="3">
    <location>
        <position position="1"/>
    </location>
</feature>
<dbReference type="OrthoDB" id="206950at2759"/>
<keyword evidence="4" id="KW-1185">Reference proteome</keyword>
<accession>A0A238C3K2</accession>